<feature type="region of interest" description="Disordered" evidence="2">
    <location>
        <begin position="151"/>
        <end position="229"/>
    </location>
</feature>
<sequence length="229" mass="25577">MHYQDTSSHLYGATEGYGQWNTAPAPSYDVYEIEQQAWFQDDMASNEFSATANQYIPTEQRKVIIKHIANNASEEQIKTLIKQSLERVTSVKAELQRIDVPRGPGSQTRGHAFATFRTPEIAQGVTDVLNATQWHSRQLEARLIGETFTEQQAIRTSQSSSSRHKKSADTSKKKKQGEKARITASSGSASRQTGESSSRQARTQHSGGPVIADGTSHRSRSKSKERRRR</sequence>
<keyword evidence="1" id="KW-0694">RNA-binding</keyword>
<dbReference type="CDD" id="cd00590">
    <property type="entry name" value="RRM_SF"/>
    <property type="match status" value="1"/>
</dbReference>
<dbReference type="Gene3D" id="3.30.70.330">
    <property type="match status" value="1"/>
</dbReference>
<dbReference type="SUPFAM" id="SSF54928">
    <property type="entry name" value="RNA-binding domain, RBD"/>
    <property type="match status" value="1"/>
</dbReference>
<dbReference type="Proteomes" id="UP000295083">
    <property type="component" value="Unassembled WGS sequence"/>
</dbReference>
<accession>A0A4R8QLD5</accession>
<comment type="caution">
    <text evidence="4">The sequence shown here is derived from an EMBL/GenBank/DDBJ whole genome shotgun (WGS) entry which is preliminary data.</text>
</comment>
<proteinExistence type="predicted"/>
<feature type="compositionally biased region" description="Basic and acidic residues" evidence="2">
    <location>
        <begin position="167"/>
        <end position="181"/>
    </location>
</feature>
<dbReference type="InterPro" id="IPR012677">
    <property type="entry name" value="Nucleotide-bd_a/b_plait_sf"/>
</dbReference>
<feature type="domain" description="RRM" evidence="3">
    <location>
        <begin position="61"/>
        <end position="146"/>
    </location>
</feature>
<evidence type="ECO:0000313" key="5">
    <source>
        <dbReference type="Proteomes" id="UP000295083"/>
    </source>
</evidence>
<evidence type="ECO:0000256" key="2">
    <source>
        <dbReference type="SAM" id="MobiDB-lite"/>
    </source>
</evidence>
<evidence type="ECO:0000259" key="3">
    <source>
        <dbReference type="PROSITE" id="PS50102"/>
    </source>
</evidence>
<feature type="compositionally biased region" description="Basic residues" evidence="2">
    <location>
        <begin position="217"/>
        <end position="229"/>
    </location>
</feature>
<dbReference type="SMART" id="SM00360">
    <property type="entry name" value="RRM"/>
    <property type="match status" value="1"/>
</dbReference>
<dbReference type="InterPro" id="IPR000504">
    <property type="entry name" value="RRM_dom"/>
</dbReference>
<feature type="compositionally biased region" description="Polar residues" evidence="2">
    <location>
        <begin position="183"/>
        <end position="206"/>
    </location>
</feature>
<gene>
    <name evidence="4" type="ORF">C8035_v008959</name>
</gene>
<dbReference type="GO" id="GO:0003723">
    <property type="term" value="F:RNA binding"/>
    <property type="evidence" value="ECO:0007669"/>
    <property type="project" value="UniProtKB-UniRule"/>
</dbReference>
<dbReference type="PROSITE" id="PS50102">
    <property type="entry name" value="RRM"/>
    <property type="match status" value="1"/>
</dbReference>
<evidence type="ECO:0000313" key="4">
    <source>
        <dbReference type="EMBL" id="TDZ37154.1"/>
    </source>
</evidence>
<evidence type="ECO:0000256" key="1">
    <source>
        <dbReference type="PROSITE-ProRule" id="PRU00176"/>
    </source>
</evidence>
<name>A0A4R8QLD5_9PEZI</name>
<reference evidence="4 5" key="1">
    <citation type="submission" date="2018-11" db="EMBL/GenBank/DDBJ databases">
        <title>Genome sequence and assembly of Colletotrichum spinosum.</title>
        <authorList>
            <person name="Gan P."/>
            <person name="Shirasu K."/>
        </authorList>
    </citation>
    <scope>NUCLEOTIDE SEQUENCE [LARGE SCALE GENOMIC DNA]</scope>
    <source>
        <strain evidence="4 5">CBS 515.97</strain>
    </source>
</reference>
<feature type="compositionally biased region" description="Low complexity" evidence="2">
    <location>
        <begin position="152"/>
        <end position="161"/>
    </location>
</feature>
<dbReference type="AlphaFoldDB" id="A0A4R8QLD5"/>
<dbReference type="InterPro" id="IPR035979">
    <property type="entry name" value="RBD_domain_sf"/>
</dbReference>
<protein>
    <recommendedName>
        <fullName evidence="3">RRM domain-containing protein</fullName>
    </recommendedName>
</protein>
<dbReference type="EMBL" id="QAPG01000026">
    <property type="protein sequence ID" value="TDZ37154.1"/>
    <property type="molecule type" value="Genomic_DNA"/>
</dbReference>
<organism evidence="4 5">
    <name type="scientific">Colletotrichum spinosum</name>
    <dbReference type="NCBI Taxonomy" id="1347390"/>
    <lineage>
        <taxon>Eukaryota</taxon>
        <taxon>Fungi</taxon>
        <taxon>Dikarya</taxon>
        <taxon>Ascomycota</taxon>
        <taxon>Pezizomycotina</taxon>
        <taxon>Sordariomycetes</taxon>
        <taxon>Hypocreomycetidae</taxon>
        <taxon>Glomerellales</taxon>
        <taxon>Glomerellaceae</taxon>
        <taxon>Colletotrichum</taxon>
        <taxon>Colletotrichum orbiculare species complex</taxon>
    </lineage>
</organism>
<keyword evidence="5" id="KW-1185">Reference proteome</keyword>